<dbReference type="InterPro" id="IPR027946">
    <property type="entry name" value="Ogl_dom"/>
</dbReference>
<dbReference type="RefSeq" id="WP_001051732.1">
    <property type="nucleotide sequence ID" value="NC_004431.1"/>
</dbReference>
<dbReference type="Pfam" id="PF14583">
    <property type="entry name" value="Pectate_lyase22"/>
    <property type="match status" value="1"/>
</dbReference>
<reference evidence="2 3" key="1">
    <citation type="journal article" date="2002" name="Proc. Natl. Acad. Sci. U.S.A.">
        <title>Extensive mosaic structure revealed by the complete genome sequence of uropathogenic Escherichia coli.</title>
        <authorList>
            <person name="Welch R.A."/>
            <person name="Burland V."/>
            <person name="Plunkett G.III."/>
            <person name="Redford P."/>
            <person name="Roesch P."/>
            <person name="Rasko D."/>
            <person name="Buckles E.L."/>
            <person name="Liou S.R."/>
            <person name="Boutin A."/>
            <person name="Hackett J."/>
            <person name="Stroud D."/>
            <person name="Mayhew G.F."/>
            <person name="Rose D.J."/>
            <person name="Zhou S."/>
            <person name="Schwartz D.C."/>
            <person name="Perna N.T."/>
            <person name="Mobley H.L."/>
            <person name="Donnenberg M.S."/>
            <person name="Blattner F.R."/>
        </authorList>
    </citation>
    <scope>NUCLEOTIDE SEQUENCE [LARGE SCALE GENOMIC DNA]</scope>
    <source>
        <strain evidence="3">CFT073 / ATCC 700928 / UPEC</strain>
    </source>
</reference>
<evidence type="ECO:0000313" key="2">
    <source>
        <dbReference type="EMBL" id="AAN78807.1"/>
    </source>
</evidence>
<gene>
    <name evidence="2" type="ordered locus">c0319</name>
</gene>
<dbReference type="GO" id="GO:0047487">
    <property type="term" value="F:oligogalacturonide lyase activity"/>
    <property type="evidence" value="ECO:0007669"/>
    <property type="project" value="InterPro"/>
</dbReference>
<proteinExistence type="predicted"/>
<dbReference type="SUPFAM" id="SSF82171">
    <property type="entry name" value="DPP6 N-terminal domain-like"/>
    <property type="match status" value="1"/>
</dbReference>
<keyword evidence="3" id="KW-1185">Reference proteome</keyword>
<dbReference type="InterPro" id="IPR015943">
    <property type="entry name" value="WD40/YVTN_repeat-like_dom_sf"/>
</dbReference>
<dbReference type="HOGENOM" id="CLU_057268_0_0_6"/>
<organism evidence="2 3">
    <name type="scientific">Escherichia coli O6:H1 (strain CFT073 / ATCC 700928 / UPEC)</name>
    <dbReference type="NCBI Taxonomy" id="199310"/>
    <lineage>
        <taxon>Bacteria</taxon>
        <taxon>Pseudomonadati</taxon>
        <taxon>Pseudomonadota</taxon>
        <taxon>Gammaproteobacteria</taxon>
        <taxon>Enterobacterales</taxon>
        <taxon>Enterobacteriaceae</taxon>
        <taxon>Escherichia</taxon>
    </lineage>
</organism>
<dbReference type="eggNOG" id="COG0823">
    <property type="taxonomic scope" value="Bacteria"/>
</dbReference>
<dbReference type="STRING" id="199310.c0319"/>
<protein>
    <submittedName>
        <fullName evidence="2">Putative oligogalacturonide lyase</fullName>
    </submittedName>
</protein>
<dbReference type="SMR" id="A0A0H2V4G7"/>
<dbReference type="EMBL" id="AE014075">
    <property type="protein sequence ID" value="AAN78807.1"/>
    <property type="molecule type" value="Genomic_DNA"/>
</dbReference>
<sequence length="390" mass="45103">MAKGDIKKLKFESFYDSESNNEVIRLTPTDILCHRNYFYQKCFTNDGKKLIFAAEFDCNRNYYLMDLVTQTAKQLTEGAGDNTFGGFLSPDDNYLFYVKNEKHLQRVDLTTLEEVTIYTVPDNWVGYGTWVANTDCTEIVGIEISKTDWTPLSDWKIFLEFYHKNPRCRLITIDLETGNAEVILDRNTWLGHPIFRPNNNDTIAFCHEGPHDLVDARMWMINRDGTNERKVHEHQLGESCTHEFWIPDGSALAYVSYMKGQQQRYIRKYNPDTDEDSLVMEMPACSHLMSNHNGILYVGDGSGSPVDVKDTCSYKIENDPWIYILSSKNKKIHKLVKHNSSWRVQKGDRQVTHPHPSFSPDNKYVLYSCDAEGEPALYMAKIPEEILTQQ</sequence>
<dbReference type="KEGG" id="ecc:c0319"/>
<feature type="domain" description="Oligogalacturonate lyase" evidence="1">
    <location>
        <begin position="1"/>
        <end position="385"/>
    </location>
</feature>
<name>A0A0H2V4G7_ECOL6</name>
<accession>A0A0H2V4G7</accession>
<evidence type="ECO:0000313" key="3">
    <source>
        <dbReference type="Proteomes" id="UP000001410"/>
    </source>
</evidence>
<dbReference type="Gene3D" id="2.130.10.10">
    <property type="entry name" value="YVTN repeat-like/Quinoprotein amine dehydrogenase"/>
    <property type="match status" value="1"/>
</dbReference>
<dbReference type="GO" id="GO:0045490">
    <property type="term" value="P:pectin catabolic process"/>
    <property type="evidence" value="ECO:0007669"/>
    <property type="project" value="InterPro"/>
</dbReference>
<dbReference type="PANTHER" id="PTHR36842">
    <property type="entry name" value="PROTEIN TOLB HOMOLOG"/>
    <property type="match status" value="1"/>
</dbReference>
<evidence type="ECO:0000259" key="1">
    <source>
        <dbReference type="Pfam" id="PF14583"/>
    </source>
</evidence>
<keyword evidence="2" id="KW-0456">Lyase</keyword>
<dbReference type="Proteomes" id="UP000001410">
    <property type="component" value="Chromosome"/>
</dbReference>
<dbReference type="PANTHER" id="PTHR36842:SF1">
    <property type="entry name" value="PROTEIN TOLB"/>
    <property type="match status" value="1"/>
</dbReference>
<dbReference type="AlphaFoldDB" id="A0A0H2V4G7"/>